<sequence length="241" mass="27342">MEELLNEERQHSSALEGRLDESRRERLHLRNALAAQTIIELDMRKGPSRSGVNKDTQSKQDVGTTVQAQAPPPPPPGPATQGRRAKIKEVPVLRPPSAQSYALVVKQVDGVSDEDALAKVKKCVMENRSVNVRGMRVARSGGAVIELASDLEKKEVKVNGMFMSENMNVMEPRTPRPQFIVFDVPNELLGDGLIEEIRERNFPEMAPEIFRNHIRVVTCPEYKWRADQVREWWKLIESRNE</sequence>
<proteinExistence type="predicted"/>
<comment type="caution">
    <text evidence="1">The sequence shown here is derived from an EMBL/GenBank/DDBJ whole genome shotgun (WGS) entry which is preliminary data.</text>
</comment>
<gene>
    <name evidence="1" type="ORF">QAD02_010463</name>
</gene>
<protein>
    <submittedName>
        <fullName evidence="1">Uncharacterized protein</fullName>
    </submittedName>
</protein>
<dbReference type="Proteomes" id="UP001239111">
    <property type="component" value="Chromosome 2"/>
</dbReference>
<name>A0ACC2NU62_9HYME</name>
<evidence type="ECO:0000313" key="1">
    <source>
        <dbReference type="EMBL" id="KAJ8674677.1"/>
    </source>
</evidence>
<reference evidence="1" key="1">
    <citation type="submission" date="2023-04" db="EMBL/GenBank/DDBJ databases">
        <title>A chromosome-level genome assembly of the parasitoid wasp Eretmocerus hayati.</title>
        <authorList>
            <person name="Zhong Y."/>
            <person name="Liu S."/>
            <person name="Liu Y."/>
        </authorList>
    </citation>
    <scope>NUCLEOTIDE SEQUENCE</scope>
    <source>
        <strain evidence="1">ZJU_SS_LIU_2023</strain>
    </source>
</reference>
<keyword evidence="2" id="KW-1185">Reference proteome</keyword>
<dbReference type="EMBL" id="CM056742">
    <property type="protein sequence ID" value="KAJ8674677.1"/>
    <property type="molecule type" value="Genomic_DNA"/>
</dbReference>
<accession>A0ACC2NU62</accession>
<evidence type="ECO:0000313" key="2">
    <source>
        <dbReference type="Proteomes" id="UP001239111"/>
    </source>
</evidence>
<organism evidence="1 2">
    <name type="scientific">Eretmocerus hayati</name>
    <dbReference type="NCBI Taxonomy" id="131215"/>
    <lineage>
        <taxon>Eukaryota</taxon>
        <taxon>Metazoa</taxon>
        <taxon>Ecdysozoa</taxon>
        <taxon>Arthropoda</taxon>
        <taxon>Hexapoda</taxon>
        <taxon>Insecta</taxon>
        <taxon>Pterygota</taxon>
        <taxon>Neoptera</taxon>
        <taxon>Endopterygota</taxon>
        <taxon>Hymenoptera</taxon>
        <taxon>Apocrita</taxon>
        <taxon>Proctotrupomorpha</taxon>
        <taxon>Chalcidoidea</taxon>
        <taxon>Aphelinidae</taxon>
        <taxon>Aphelininae</taxon>
        <taxon>Eretmocerus</taxon>
    </lineage>
</organism>